<feature type="compositionally biased region" description="Pro residues" evidence="1">
    <location>
        <begin position="907"/>
        <end position="924"/>
    </location>
</feature>
<feature type="compositionally biased region" description="Pro residues" evidence="1">
    <location>
        <begin position="298"/>
        <end position="322"/>
    </location>
</feature>
<feature type="compositionally biased region" description="Low complexity" evidence="1">
    <location>
        <begin position="409"/>
        <end position="418"/>
    </location>
</feature>
<dbReference type="Proteomes" id="UP001210925">
    <property type="component" value="Unassembled WGS sequence"/>
</dbReference>
<feature type="compositionally biased region" description="Pro residues" evidence="1">
    <location>
        <begin position="581"/>
        <end position="630"/>
    </location>
</feature>
<name>A0AAD5Y1I3_9FUNG</name>
<comment type="caution">
    <text evidence="2">The sequence shown here is derived from an EMBL/GenBank/DDBJ whole genome shotgun (WGS) entry which is preliminary data.</text>
</comment>
<gene>
    <name evidence="2" type="ORF">HK103_000386</name>
</gene>
<sequence>MTELVTDPVSRLKDELEKLAQIASQFQSQATESETIYQSQQEIKKMLYEKKPNENLVNYQKKCLESINNLTGNLIKVSNLMEDIWDSQAISVNRQVNQIEALNQKLNFIDKKLGVEQLGFPTDKSEYKRVRKLVRTGAPPTVYEKKADFKIDLDATSGIGIQPKTGISSIKPKLNTLSEYTRVGSEDKLSSPTAIPEMTKENSKRELKKEMKAFATSIRASAALGMAQAAKRISGMAARLDRSSAVPEGNYVIDEAKNGTFKLKSVETERVKVTSIPPPPGKNTLSSPPKFLLIYDRPPAPPGKGVPPPPPPPAGAGPPPPYRSILTLGPLQLALPYSLFHNRPPSMGGPPPPPYCSSNDRPPSAGGPPPPSMGGGPPPYDTPNLDHHLLGNLIFNTSMGAPPPPPVASTPKAAPKAAMSFQDQLKNRVQARAEKDINIEEAPKPTPKAAVPAGMSFQDQLKFRLAQKQKAEEGQESPASPAPPSPTKQKDEGMSLQDQLKNRLNKRQTCNLKMTIVRAEEEPVASPMVAAKPSAPPVPNVGGVPPPYTELISSPPGPMAPPTTNANRASKGYGDTNCSPGGPPPPPPPAMGGPPPPPSMPPMPVHTGSGPPPPPPPPGIGGPPPPPPPGYIISNDRMSGPPPPPPPGMSSPATSGPPKISTKKPEMTLQEQLKQKALEKSMKPAVDVESLVKSPEATTPATPATPGESSFQDQLKAKLKKRETTGGEGAQPVFAFEKKPVPAPSENNFQDQLKNRLKKRQETQDTNGSITDLTSGTWKKKEEPVSNDPPWKKKDNTPTPANDPPWKKKDTTPAPSNDPPWKKKSTDEPKTEPAWKKKTLEEPKSEPAWKKRADPQPESTTSPSSVPPWKRDQEAGKISFKLALQKKNTVNQGKGPIANTNVSKAAPTPPSPVREAPKPVPVAEPEPEPEQESITSKIR</sequence>
<feature type="compositionally biased region" description="Basic and acidic residues" evidence="1">
    <location>
        <begin position="779"/>
        <end position="796"/>
    </location>
</feature>
<dbReference type="GO" id="GO:0030041">
    <property type="term" value="P:actin filament polymerization"/>
    <property type="evidence" value="ECO:0007669"/>
    <property type="project" value="TreeGrafter"/>
</dbReference>
<feature type="compositionally biased region" description="Basic and acidic residues" evidence="1">
    <location>
        <begin position="673"/>
        <end position="682"/>
    </location>
</feature>
<feature type="compositionally biased region" description="Polar residues" evidence="1">
    <location>
        <begin position="764"/>
        <end position="777"/>
    </location>
</feature>
<accession>A0AAD5Y1I3</accession>
<dbReference type="EMBL" id="JADGKB010000103">
    <property type="protein sequence ID" value="KAJ3253660.1"/>
    <property type="molecule type" value="Genomic_DNA"/>
</dbReference>
<dbReference type="AlphaFoldDB" id="A0AAD5Y1I3"/>
<reference evidence="2" key="1">
    <citation type="submission" date="2020-05" db="EMBL/GenBank/DDBJ databases">
        <title>Phylogenomic resolution of chytrid fungi.</title>
        <authorList>
            <person name="Stajich J.E."/>
            <person name="Amses K."/>
            <person name="Simmons R."/>
            <person name="Seto K."/>
            <person name="Myers J."/>
            <person name="Bonds A."/>
            <person name="Quandt C.A."/>
            <person name="Barry K."/>
            <person name="Liu P."/>
            <person name="Grigoriev I."/>
            <person name="Longcore J.E."/>
            <person name="James T.Y."/>
        </authorList>
    </citation>
    <scope>NUCLEOTIDE SEQUENCE</scope>
    <source>
        <strain evidence="2">PLAUS21</strain>
    </source>
</reference>
<dbReference type="SUPFAM" id="SSF101447">
    <property type="entry name" value="Formin homology 2 domain (FH2 domain)"/>
    <property type="match status" value="1"/>
</dbReference>
<feature type="compositionally biased region" description="Pro residues" evidence="1">
    <location>
        <begin position="365"/>
        <end position="381"/>
    </location>
</feature>
<dbReference type="PANTHER" id="PTHR45691">
    <property type="entry name" value="PROTEIN DIAPHANOUS"/>
    <property type="match status" value="1"/>
</dbReference>
<organism evidence="2 3">
    <name type="scientific">Boothiomyces macroporosus</name>
    <dbReference type="NCBI Taxonomy" id="261099"/>
    <lineage>
        <taxon>Eukaryota</taxon>
        <taxon>Fungi</taxon>
        <taxon>Fungi incertae sedis</taxon>
        <taxon>Chytridiomycota</taxon>
        <taxon>Chytridiomycota incertae sedis</taxon>
        <taxon>Chytridiomycetes</taxon>
        <taxon>Rhizophydiales</taxon>
        <taxon>Terramycetaceae</taxon>
        <taxon>Boothiomyces</taxon>
    </lineage>
</organism>
<feature type="compositionally biased region" description="Polar residues" evidence="1">
    <location>
        <begin position="886"/>
        <end position="903"/>
    </location>
</feature>
<dbReference type="GO" id="GO:0005884">
    <property type="term" value="C:actin filament"/>
    <property type="evidence" value="ECO:0007669"/>
    <property type="project" value="TreeGrafter"/>
</dbReference>
<feature type="compositionally biased region" description="Basic and acidic residues" evidence="1">
    <location>
        <begin position="820"/>
        <end position="855"/>
    </location>
</feature>
<dbReference type="InterPro" id="IPR051412">
    <property type="entry name" value="Formin_Homology_Diaphanous_sf"/>
</dbReference>
<evidence type="ECO:0000256" key="1">
    <source>
        <dbReference type="SAM" id="MobiDB-lite"/>
    </source>
</evidence>
<feature type="compositionally biased region" description="Pro residues" evidence="1">
    <location>
        <begin position="534"/>
        <end position="548"/>
    </location>
</feature>
<feature type="compositionally biased region" description="Basic and acidic residues" evidence="1">
    <location>
        <begin position="431"/>
        <end position="443"/>
    </location>
</feature>
<feature type="compositionally biased region" description="Low complexity" evidence="1">
    <location>
        <begin position="856"/>
        <end position="868"/>
    </location>
</feature>
<dbReference type="PANTHER" id="PTHR45691:SF6">
    <property type="entry name" value="PROTEIN DIAPHANOUS"/>
    <property type="match status" value="1"/>
</dbReference>
<evidence type="ECO:0000313" key="3">
    <source>
        <dbReference type="Proteomes" id="UP001210925"/>
    </source>
</evidence>
<proteinExistence type="predicted"/>
<feature type="compositionally biased region" description="Low complexity" evidence="1">
    <location>
        <begin position="697"/>
        <end position="706"/>
    </location>
</feature>
<keyword evidence="3" id="KW-1185">Reference proteome</keyword>
<protein>
    <submittedName>
        <fullName evidence="2">Uncharacterized protein</fullName>
    </submittedName>
</protein>
<evidence type="ECO:0000313" key="2">
    <source>
        <dbReference type="EMBL" id="KAJ3253660.1"/>
    </source>
</evidence>
<feature type="region of interest" description="Disordered" evidence="1">
    <location>
        <begin position="270"/>
        <end position="939"/>
    </location>
</feature>
<feature type="compositionally biased region" description="Pro residues" evidence="1">
    <location>
        <begin position="640"/>
        <end position="649"/>
    </location>
</feature>